<dbReference type="Proteomes" id="UP000250266">
    <property type="component" value="Unassembled WGS sequence"/>
</dbReference>
<evidence type="ECO:0000313" key="3">
    <source>
        <dbReference type="Proteomes" id="UP000250266"/>
    </source>
</evidence>
<proteinExistence type="predicted"/>
<feature type="non-terminal residue" evidence="2">
    <location>
        <position position="346"/>
    </location>
</feature>
<dbReference type="OrthoDB" id="5389296at2759"/>
<name>A0A8E2JD05_9PEZI</name>
<feature type="compositionally biased region" description="Polar residues" evidence="1">
    <location>
        <begin position="28"/>
        <end position="44"/>
    </location>
</feature>
<keyword evidence="3" id="KW-1185">Reference proteome</keyword>
<protein>
    <submittedName>
        <fullName evidence="2">Uncharacterized protein</fullName>
    </submittedName>
</protein>
<evidence type="ECO:0000256" key="1">
    <source>
        <dbReference type="SAM" id="MobiDB-lite"/>
    </source>
</evidence>
<dbReference type="AlphaFoldDB" id="A0A8E2JD05"/>
<dbReference type="EMBL" id="KV745091">
    <property type="protein sequence ID" value="OCK77928.1"/>
    <property type="molecule type" value="Genomic_DNA"/>
</dbReference>
<feature type="compositionally biased region" description="Pro residues" evidence="1">
    <location>
        <begin position="154"/>
        <end position="163"/>
    </location>
</feature>
<evidence type="ECO:0000313" key="2">
    <source>
        <dbReference type="EMBL" id="OCK77928.1"/>
    </source>
</evidence>
<accession>A0A8E2JD05</accession>
<gene>
    <name evidence="2" type="ORF">K432DRAFT_357684</name>
</gene>
<organism evidence="2 3">
    <name type="scientific">Lepidopterella palustris CBS 459.81</name>
    <dbReference type="NCBI Taxonomy" id="1314670"/>
    <lineage>
        <taxon>Eukaryota</taxon>
        <taxon>Fungi</taxon>
        <taxon>Dikarya</taxon>
        <taxon>Ascomycota</taxon>
        <taxon>Pezizomycotina</taxon>
        <taxon>Dothideomycetes</taxon>
        <taxon>Pleosporomycetidae</taxon>
        <taxon>Mytilinidiales</taxon>
        <taxon>Argynnaceae</taxon>
        <taxon>Lepidopterella</taxon>
    </lineage>
</organism>
<sequence length="346" mass="37034">MPPTPATPSPHRFLAQREPRTAKAPSAQRKSVSQTPKFVTTPASQLPPLARRFTFAQPPPADGGALPDGLQKALPCGQKPKPVRKLQRVESIEDASQGSLGGLEHEAFGQPFTENTERPADSSDEELLFAPSNRKRRRLSPPQTPAPQSHRFLPQPPSEPPFTHPVTTTSTRPAFLVPSHISDSPPSQPLPDAFSPQRRGHKFVPGGLASVLQGWVIDVAHTASHSAGSMGNVVRAEHDDGQRIRILVTAVRPTQSLSPEITESSNLDSSGHRVMHLVQGSLDSTSRSVRDAGGGGEASAVLAARNTRASRGTKLGLGSLVGIRSPCWDVDICGRKWVVGVEWSVS</sequence>
<feature type="region of interest" description="Disordered" evidence="1">
    <location>
        <begin position="1"/>
        <end position="169"/>
    </location>
</feature>
<reference evidence="2 3" key="1">
    <citation type="journal article" date="2016" name="Nat. Commun.">
        <title>Ectomycorrhizal ecology is imprinted in the genome of the dominant symbiotic fungus Cenococcum geophilum.</title>
        <authorList>
            <consortium name="DOE Joint Genome Institute"/>
            <person name="Peter M."/>
            <person name="Kohler A."/>
            <person name="Ohm R.A."/>
            <person name="Kuo A."/>
            <person name="Krutzmann J."/>
            <person name="Morin E."/>
            <person name="Arend M."/>
            <person name="Barry K.W."/>
            <person name="Binder M."/>
            <person name="Choi C."/>
            <person name="Clum A."/>
            <person name="Copeland A."/>
            <person name="Grisel N."/>
            <person name="Haridas S."/>
            <person name="Kipfer T."/>
            <person name="LaButti K."/>
            <person name="Lindquist E."/>
            <person name="Lipzen A."/>
            <person name="Maire R."/>
            <person name="Meier B."/>
            <person name="Mihaltcheva S."/>
            <person name="Molinier V."/>
            <person name="Murat C."/>
            <person name="Poggeler S."/>
            <person name="Quandt C.A."/>
            <person name="Sperisen C."/>
            <person name="Tritt A."/>
            <person name="Tisserant E."/>
            <person name="Crous P.W."/>
            <person name="Henrissat B."/>
            <person name="Nehls U."/>
            <person name="Egli S."/>
            <person name="Spatafora J.W."/>
            <person name="Grigoriev I.V."/>
            <person name="Martin F.M."/>
        </authorList>
    </citation>
    <scope>NUCLEOTIDE SEQUENCE [LARGE SCALE GENOMIC DNA]</scope>
    <source>
        <strain evidence="2 3">CBS 459.81</strain>
    </source>
</reference>